<dbReference type="PANTHER" id="PTHR11113">
    <property type="entry name" value="N-ACETYLGLUCOSAMINE-6-PHOSPHATE DEACETYLASE"/>
    <property type="match status" value="1"/>
</dbReference>
<keyword evidence="3 5" id="KW-0378">Hydrolase</keyword>
<dbReference type="EMBL" id="CP048209">
    <property type="protein sequence ID" value="QHT59788.1"/>
    <property type="molecule type" value="Genomic_DNA"/>
</dbReference>
<evidence type="ECO:0000256" key="2">
    <source>
        <dbReference type="ARBA" id="ARBA00022723"/>
    </source>
</evidence>
<organism evidence="10 11">
    <name type="scientific">Paenibacillus lycopersici</name>
    <dbReference type="NCBI Taxonomy" id="2704462"/>
    <lineage>
        <taxon>Bacteria</taxon>
        <taxon>Bacillati</taxon>
        <taxon>Bacillota</taxon>
        <taxon>Bacilli</taxon>
        <taxon>Bacillales</taxon>
        <taxon>Paenibacillaceae</taxon>
        <taxon>Paenibacillus</taxon>
    </lineage>
</organism>
<gene>
    <name evidence="10" type="primary">nagA</name>
    <name evidence="10" type="ORF">GXP70_07360</name>
</gene>
<evidence type="ECO:0000256" key="3">
    <source>
        <dbReference type="ARBA" id="ARBA00022801"/>
    </source>
</evidence>
<evidence type="ECO:0000256" key="4">
    <source>
        <dbReference type="ARBA" id="ARBA00023277"/>
    </source>
</evidence>
<dbReference type="KEGG" id="plyc:GXP70_07360"/>
<feature type="binding site" evidence="7">
    <location>
        <position position="241"/>
    </location>
    <ligand>
        <name>substrate</name>
    </ligand>
</feature>
<sequence>MSDAANARPATWYVNGTVFAEEGKIEGGHVLVLPDGTIGAIAAQLPAVIEDHARIIPLDGDMIVPGFIDVHVHGGNGFAVMEGTYEQLDGMSRFHASQGTTAFLATTGGAGTDEEGNIAALKAAAQAMEQGLSGAALAGIHMEGPFLNEKRKGAFKVHELRMPDLGEMERYIAAAGGHLKLITVAPELPGGMELVRLLTERGVTVSIGHSDATFEEVSEAVRNGVTHTTHHFNGMRPLHHREPGVAGAGLMLPELTTELIADGIHVHPALAKLLYEVKGEMNVCVVTDAVHCTGLPDGVYGRQRVTNGKIYLDGMDTLAGSSLTMIQAFRNVLDYTGLPIEKVLPSMTLVPAREGGIDGRKGSIAIGKDADFLILDRGLSLKATYVQGKEVYRTACISDGEGER</sequence>
<dbReference type="SUPFAM" id="SSF51556">
    <property type="entry name" value="Metallo-dependent hydrolases"/>
    <property type="match status" value="1"/>
</dbReference>
<evidence type="ECO:0000313" key="10">
    <source>
        <dbReference type="EMBL" id="QHT59788.1"/>
    </source>
</evidence>
<proteinExistence type="inferred from homology"/>
<evidence type="ECO:0000256" key="5">
    <source>
        <dbReference type="PIRNR" id="PIRNR038994"/>
    </source>
</evidence>
<dbReference type="NCBIfam" id="TIGR00221">
    <property type="entry name" value="nagA"/>
    <property type="match status" value="1"/>
</dbReference>
<dbReference type="GO" id="GO:0008448">
    <property type="term" value="F:N-acetylglucosamine-6-phosphate deacetylase activity"/>
    <property type="evidence" value="ECO:0007669"/>
    <property type="project" value="UniProtKB-EC"/>
</dbReference>
<dbReference type="Pfam" id="PF01979">
    <property type="entry name" value="Amidohydro_1"/>
    <property type="match status" value="1"/>
</dbReference>
<feature type="binding site" evidence="8">
    <location>
        <position position="143"/>
    </location>
    <ligand>
        <name>Zn(2+)</name>
        <dbReference type="ChEBI" id="CHEBI:29105"/>
    </ligand>
</feature>
<dbReference type="InterPro" id="IPR032466">
    <property type="entry name" value="Metal_Hydrolase"/>
</dbReference>
<feature type="domain" description="Amidohydrolase-related" evidence="9">
    <location>
        <begin position="62"/>
        <end position="391"/>
    </location>
</feature>
<comment type="cofactor">
    <cofactor evidence="8">
        <name>a divalent metal cation</name>
        <dbReference type="ChEBI" id="CHEBI:60240"/>
    </cofactor>
    <text evidence="8">Binds 1 divalent metal cation per subunit.</text>
</comment>
<feature type="binding site" evidence="7">
    <location>
        <begin position="233"/>
        <end position="234"/>
    </location>
    <ligand>
        <name>substrate</name>
    </ligand>
</feature>
<dbReference type="Gene3D" id="3.20.20.140">
    <property type="entry name" value="Metal-dependent hydrolases"/>
    <property type="match status" value="1"/>
</dbReference>
<evidence type="ECO:0000256" key="7">
    <source>
        <dbReference type="PIRSR" id="PIRSR038994-2"/>
    </source>
</evidence>
<accession>A0A6C0FRM2</accession>
<feature type="active site" description="Proton donor/acceptor" evidence="6">
    <location>
        <position position="288"/>
    </location>
</feature>
<dbReference type="PANTHER" id="PTHR11113:SF14">
    <property type="entry name" value="N-ACETYLGLUCOSAMINE-6-PHOSPHATE DEACETYLASE"/>
    <property type="match status" value="1"/>
</dbReference>
<comment type="similarity">
    <text evidence="1 5">Belongs to the metallo-dependent hydrolases superfamily. NagA family.</text>
</comment>
<name>A0A6C0FRM2_9BACL</name>
<feature type="binding site" evidence="7">
    <location>
        <begin position="318"/>
        <end position="320"/>
    </location>
    <ligand>
        <name>substrate</name>
    </ligand>
</feature>
<dbReference type="InterPro" id="IPR011059">
    <property type="entry name" value="Metal-dep_hydrolase_composite"/>
</dbReference>
<evidence type="ECO:0000256" key="8">
    <source>
        <dbReference type="PIRSR" id="PIRSR038994-3"/>
    </source>
</evidence>
<feature type="binding site" evidence="8">
    <location>
        <position position="209"/>
    </location>
    <ligand>
        <name>Zn(2+)</name>
        <dbReference type="ChEBI" id="CHEBI:29105"/>
    </ligand>
</feature>
<protein>
    <submittedName>
        <fullName evidence="10">N-acetylglucosamine-6-phosphate deacetylase</fullName>
        <ecNumber evidence="10">3.5.1.25</ecNumber>
    </submittedName>
</protein>
<keyword evidence="4 5" id="KW-0119">Carbohydrate metabolism</keyword>
<keyword evidence="2 8" id="KW-0479">Metal-binding</keyword>
<dbReference type="AlphaFoldDB" id="A0A6C0FRM2"/>
<dbReference type="SUPFAM" id="SSF51338">
    <property type="entry name" value="Composite domain of metallo-dependent hydrolases"/>
    <property type="match status" value="1"/>
</dbReference>
<dbReference type="EC" id="3.5.1.25" evidence="10"/>
<dbReference type="InterPro" id="IPR003764">
    <property type="entry name" value="GlcNAc_6-P_deAcase"/>
</dbReference>
<evidence type="ECO:0000256" key="1">
    <source>
        <dbReference type="ARBA" id="ARBA00010716"/>
    </source>
</evidence>
<dbReference type="GO" id="GO:0046872">
    <property type="term" value="F:metal ion binding"/>
    <property type="evidence" value="ECO:0007669"/>
    <property type="project" value="UniProtKB-KW"/>
</dbReference>
<dbReference type="CDD" id="cd00854">
    <property type="entry name" value="NagA"/>
    <property type="match status" value="1"/>
</dbReference>
<keyword evidence="11" id="KW-1185">Reference proteome</keyword>
<dbReference type="PIRSF" id="PIRSF038994">
    <property type="entry name" value="NagA"/>
    <property type="match status" value="1"/>
</dbReference>
<evidence type="ECO:0000259" key="9">
    <source>
        <dbReference type="Pfam" id="PF01979"/>
    </source>
</evidence>
<evidence type="ECO:0000256" key="6">
    <source>
        <dbReference type="PIRSR" id="PIRSR038994-1"/>
    </source>
</evidence>
<dbReference type="RefSeq" id="WP_162355854.1">
    <property type="nucleotide sequence ID" value="NZ_CP048209.1"/>
</dbReference>
<dbReference type="GO" id="GO:0006046">
    <property type="term" value="P:N-acetylglucosamine catabolic process"/>
    <property type="evidence" value="ECO:0007669"/>
    <property type="project" value="TreeGrafter"/>
</dbReference>
<dbReference type="Proteomes" id="UP000476064">
    <property type="component" value="Chromosome"/>
</dbReference>
<feature type="binding site" evidence="7">
    <location>
        <position position="265"/>
    </location>
    <ligand>
        <name>substrate</name>
    </ligand>
</feature>
<evidence type="ECO:0000313" key="11">
    <source>
        <dbReference type="Proteomes" id="UP000476064"/>
    </source>
</evidence>
<feature type="binding site" evidence="8">
    <location>
        <position position="230"/>
    </location>
    <ligand>
        <name>Zn(2+)</name>
        <dbReference type="ChEBI" id="CHEBI:29105"/>
    </ligand>
</feature>
<dbReference type="Gene3D" id="2.30.40.10">
    <property type="entry name" value="Urease, subunit C, domain 1"/>
    <property type="match status" value="1"/>
</dbReference>
<reference evidence="10 11" key="1">
    <citation type="submission" date="2020-01" db="EMBL/GenBank/DDBJ databases">
        <title>Paenibacillus sp. nov., isolated from tomato rhizosphere.</title>
        <authorList>
            <person name="Weon H.-Y."/>
            <person name="Lee S.A."/>
        </authorList>
    </citation>
    <scope>NUCLEOTIDE SEQUENCE [LARGE SCALE GENOMIC DNA]</scope>
    <source>
        <strain evidence="10 11">12200R-189</strain>
    </source>
</reference>
<feature type="binding site" evidence="7">
    <location>
        <position position="154"/>
    </location>
    <ligand>
        <name>substrate</name>
    </ligand>
</feature>
<dbReference type="InterPro" id="IPR006680">
    <property type="entry name" value="Amidohydro-rel"/>
</dbReference>